<name>A0A372GCR8_9ACTN</name>
<dbReference type="RefSeq" id="WP_117401658.1">
    <property type="nucleotide sequence ID" value="NZ_QVNQ01000007.1"/>
</dbReference>
<dbReference type="Proteomes" id="UP000262882">
    <property type="component" value="Unassembled WGS sequence"/>
</dbReference>
<sequence>MIKWKASFLPLTKTLDPLELAEKKLPDDLAKAVASLCFTNCLGLRRGPGEVVGDAHAFTDCIGVGPLIPVGRPPLYVWIARPNDERFQPRWNGRLWNSCFSIIQKTRGQEATASVVSGSTPGAERYAVRKGLLTVDIDKDFPDTYSFAKMVKKQLGKSFGAPIPIPDFLDTAPRVEMVRCIATFYLAVYDVLLESVTDGKKGLAQELLFKLDDIG</sequence>
<organism evidence="1 2">
    <name type="scientific">Actinomadura spongiicola</name>
    <dbReference type="NCBI Taxonomy" id="2303421"/>
    <lineage>
        <taxon>Bacteria</taxon>
        <taxon>Bacillati</taxon>
        <taxon>Actinomycetota</taxon>
        <taxon>Actinomycetes</taxon>
        <taxon>Streptosporangiales</taxon>
        <taxon>Thermomonosporaceae</taxon>
        <taxon>Actinomadura</taxon>
    </lineage>
</organism>
<gene>
    <name evidence="1" type="ORF">D0T12_22435</name>
</gene>
<protein>
    <submittedName>
        <fullName evidence="1">Uncharacterized protein</fullName>
    </submittedName>
</protein>
<evidence type="ECO:0000313" key="2">
    <source>
        <dbReference type="Proteomes" id="UP000262882"/>
    </source>
</evidence>
<reference evidence="1 2" key="1">
    <citation type="submission" date="2018-08" db="EMBL/GenBank/DDBJ databases">
        <title>Actinomadura spongicola sp. nov., isolated from marine sponge Leucetta chagosensis.</title>
        <authorList>
            <person name="Li L."/>
            <person name="Lin H.W."/>
        </authorList>
    </citation>
    <scope>NUCLEOTIDE SEQUENCE [LARGE SCALE GENOMIC DNA]</scope>
    <source>
        <strain evidence="1 2">LHW52907</strain>
    </source>
</reference>
<dbReference type="AlphaFoldDB" id="A0A372GCR8"/>
<keyword evidence="2" id="KW-1185">Reference proteome</keyword>
<dbReference type="EMBL" id="QVNQ01000007">
    <property type="protein sequence ID" value="RFS82962.1"/>
    <property type="molecule type" value="Genomic_DNA"/>
</dbReference>
<accession>A0A372GCR8</accession>
<evidence type="ECO:0000313" key="1">
    <source>
        <dbReference type="EMBL" id="RFS82962.1"/>
    </source>
</evidence>
<proteinExistence type="predicted"/>
<comment type="caution">
    <text evidence="1">The sequence shown here is derived from an EMBL/GenBank/DDBJ whole genome shotgun (WGS) entry which is preliminary data.</text>
</comment>